<dbReference type="RefSeq" id="XP_037166144.1">
    <property type="nucleotide sequence ID" value="XM_037307020.1"/>
</dbReference>
<dbReference type="AlphaFoldDB" id="A0A8H6FY07"/>
<reference evidence="2 3" key="1">
    <citation type="journal article" date="2020" name="Genomics">
        <title>Complete, high-quality genomes from long-read metagenomic sequencing of two wolf lichen thalli reveals enigmatic genome architecture.</title>
        <authorList>
            <person name="McKenzie S.K."/>
            <person name="Walston R.F."/>
            <person name="Allen J.L."/>
        </authorList>
    </citation>
    <scope>NUCLEOTIDE SEQUENCE [LARGE SCALE GENOMIC DNA]</scope>
    <source>
        <strain evidence="2">WasteWater2</strain>
    </source>
</reference>
<protein>
    <submittedName>
        <fullName evidence="2">Uncharacterized protein</fullName>
    </submittedName>
</protein>
<feature type="chain" id="PRO_5034834597" evidence="1">
    <location>
        <begin position="24"/>
        <end position="146"/>
    </location>
</feature>
<feature type="signal peptide" evidence="1">
    <location>
        <begin position="1"/>
        <end position="23"/>
    </location>
</feature>
<dbReference type="Proteomes" id="UP000578531">
    <property type="component" value="Unassembled WGS sequence"/>
</dbReference>
<evidence type="ECO:0000313" key="2">
    <source>
        <dbReference type="EMBL" id="KAF6236811.1"/>
    </source>
</evidence>
<organism evidence="2 3">
    <name type="scientific">Letharia columbiana</name>
    <dbReference type="NCBI Taxonomy" id="112416"/>
    <lineage>
        <taxon>Eukaryota</taxon>
        <taxon>Fungi</taxon>
        <taxon>Dikarya</taxon>
        <taxon>Ascomycota</taxon>
        <taxon>Pezizomycotina</taxon>
        <taxon>Lecanoromycetes</taxon>
        <taxon>OSLEUM clade</taxon>
        <taxon>Lecanoromycetidae</taxon>
        <taxon>Lecanorales</taxon>
        <taxon>Lecanorineae</taxon>
        <taxon>Parmeliaceae</taxon>
        <taxon>Letharia</taxon>
    </lineage>
</organism>
<accession>A0A8H6FY07</accession>
<gene>
    <name evidence="2" type="ORF">HO173_005102</name>
</gene>
<keyword evidence="3" id="KW-1185">Reference proteome</keyword>
<proteinExistence type="predicted"/>
<evidence type="ECO:0000256" key="1">
    <source>
        <dbReference type="SAM" id="SignalP"/>
    </source>
</evidence>
<dbReference type="GeneID" id="59286766"/>
<keyword evidence="1" id="KW-0732">Signal</keyword>
<comment type="caution">
    <text evidence="2">The sequence shown here is derived from an EMBL/GenBank/DDBJ whole genome shotgun (WGS) entry which is preliminary data.</text>
</comment>
<name>A0A8H6FY07_9LECA</name>
<evidence type="ECO:0000313" key="3">
    <source>
        <dbReference type="Proteomes" id="UP000578531"/>
    </source>
</evidence>
<dbReference type="EMBL" id="JACCJC010000017">
    <property type="protein sequence ID" value="KAF6236811.1"/>
    <property type="molecule type" value="Genomic_DNA"/>
</dbReference>
<sequence>MHLSHLPQTLLILLLALAPTALTLPDPLRPQHQIVLDPRSPEARQQRLEAWKAQKPMHTTALLAGAAATAVPEAQVRNGRRRDLSGITGEKGMWIPVGIWDGGDEVDGERGREVGDVGGGRGWCWGWRMGLRVWRVMGGVWGEGCG</sequence>